<dbReference type="InterPro" id="IPR000172">
    <property type="entry name" value="GMC_OxRdtase_N"/>
</dbReference>
<dbReference type="PROSITE" id="PS00624">
    <property type="entry name" value="GMC_OXRED_2"/>
    <property type="match status" value="1"/>
</dbReference>
<dbReference type="PIRSF" id="PIRSF000137">
    <property type="entry name" value="Alcohol_oxidase"/>
    <property type="match status" value="1"/>
</dbReference>
<evidence type="ECO:0000256" key="3">
    <source>
        <dbReference type="PIRSR" id="PIRSR000137-2"/>
    </source>
</evidence>
<evidence type="ECO:0000256" key="5">
    <source>
        <dbReference type="SAM" id="SignalP"/>
    </source>
</evidence>
<dbReference type="Gene3D" id="3.30.560.10">
    <property type="entry name" value="Glucose Oxidase, domain 3"/>
    <property type="match status" value="1"/>
</dbReference>
<name>A0A482VWB3_ASBVE</name>
<dbReference type="OrthoDB" id="269227at2759"/>
<feature type="signal peptide" evidence="5">
    <location>
        <begin position="1"/>
        <end position="19"/>
    </location>
</feature>
<dbReference type="PROSITE" id="PS00623">
    <property type="entry name" value="GMC_OXRED_1"/>
    <property type="match status" value="1"/>
</dbReference>
<keyword evidence="9" id="KW-1185">Reference proteome</keyword>
<feature type="domain" description="Glucose-methanol-choline oxidoreductase N-terminal" evidence="6">
    <location>
        <begin position="124"/>
        <end position="147"/>
    </location>
</feature>
<comment type="similarity">
    <text evidence="1 4">Belongs to the GMC oxidoreductase family.</text>
</comment>
<dbReference type="STRING" id="1661398.A0A482VWB3"/>
<dbReference type="Pfam" id="PF00732">
    <property type="entry name" value="GMC_oxred_N"/>
    <property type="match status" value="1"/>
</dbReference>
<dbReference type="AlphaFoldDB" id="A0A482VWB3"/>
<evidence type="ECO:0000259" key="6">
    <source>
        <dbReference type="PROSITE" id="PS00623"/>
    </source>
</evidence>
<feature type="chain" id="PRO_5019840924" evidence="5">
    <location>
        <begin position="20"/>
        <end position="606"/>
    </location>
</feature>
<dbReference type="InterPro" id="IPR036188">
    <property type="entry name" value="FAD/NAD-bd_sf"/>
</dbReference>
<dbReference type="PANTHER" id="PTHR11552">
    <property type="entry name" value="GLUCOSE-METHANOL-CHOLINE GMC OXIDOREDUCTASE"/>
    <property type="match status" value="1"/>
</dbReference>
<keyword evidence="5" id="KW-0732">Signal</keyword>
<gene>
    <name evidence="8" type="ORF">BDFB_002272</name>
</gene>
<dbReference type="GO" id="GO:0016614">
    <property type="term" value="F:oxidoreductase activity, acting on CH-OH group of donors"/>
    <property type="evidence" value="ECO:0007669"/>
    <property type="project" value="InterPro"/>
</dbReference>
<evidence type="ECO:0000256" key="4">
    <source>
        <dbReference type="RuleBase" id="RU003968"/>
    </source>
</evidence>
<keyword evidence="4" id="KW-0285">Flavoprotein</keyword>
<protein>
    <submittedName>
        <fullName evidence="8">Glucose dehydrogenase [FAD, quinone]-like</fullName>
    </submittedName>
</protein>
<evidence type="ECO:0000256" key="1">
    <source>
        <dbReference type="ARBA" id="ARBA00010790"/>
    </source>
</evidence>
<feature type="active site" description="Proton acceptor" evidence="2">
    <location>
        <position position="584"/>
    </location>
</feature>
<dbReference type="SUPFAM" id="SSF51905">
    <property type="entry name" value="FAD/NAD(P)-binding domain"/>
    <property type="match status" value="1"/>
</dbReference>
<keyword evidence="3 4" id="KW-0274">FAD</keyword>
<dbReference type="InterPro" id="IPR012132">
    <property type="entry name" value="GMC_OxRdtase"/>
</dbReference>
<dbReference type="Proteomes" id="UP000292052">
    <property type="component" value="Unassembled WGS sequence"/>
</dbReference>
<dbReference type="GO" id="GO:0050660">
    <property type="term" value="F:flavin adenine dinucleotide binding"/>
    <property type="evidence" value="ECO:0007669"/>
    <property type="project" value="InterPro"/>
</dbReference>
<proteinExistence type="inferred from homology"/>
<dbReference type="EMBL" id="QDEB01055700">
    <property type="protein sequence ID" value="RZC37085.1"/>
    <property type="molecule type" value="Genomic_DNA"/>
</dbReference>
<feature type="domain" description="Glucose-methanol-choline oxidoreductase N-terminal" evidence="7">
    <location>
        <begin position="300"/>
        <end position="314"/>
    </location>
</feature>
<accession>A0A482VWB3</accession>
<feature type="binding site" evidence="3">
    <location>
        <position position="263"/>
    </location>
    <ligand>
        <name>FAD</name>
        <dbReference type="ChEBI" id="CHEBI:57692"/>
    </ligand>
</feature>
<evidence type="ECO:0000256" key="2">
    <source>
        <dbReference type="PIRSR" id="PIRSR000137-1"/>
    </source>
</evidence>
<dbReference type="InterPro" id="IPR007867">
    <property type="entry name" value="GMC_OxRtase_C"/>
</dbReference>
<dbReference type="Gene3D" id="3.50.50.60">
    <property type="entry name" value="FAD/NAD(P)-binding domain"/>
    <property type="match status" value="1"/>
</dbReference>
<comment type="cofactor">
    <cofactor evidence="3">
        <name>FAD</name>
        <dbReference type="ChEBI" id="CHEBI:57692"/>
    </cofactor>
</comment>
<feature type="binding site" evidence="3">
    <location>
        <position position="574"/>
    </location>
    <ligand>
        <name>FAD</name>
        <dbReference type="ChEBI" id="CHEBI:57692"/>
    </ligand>
</feature>
<evidence type="ECO:0000259" key="7">
    <source>
        <dbReference type="PROSITE" id="PS00624"/>
    </source>
</evidence>
<feature type="binding site" evidence="3">
    <location>
        <position position="130"/>
    </location>
    <ligand>
        <name>FAD</name>
        <dbReference type="ChEBI" id="CHEBI:57692"/>
    </ligand>
</feature>
<feature type="active site" description="Proton donor" evidence="2">
    <location>
        <position position="540"/>
    </location>
</feature>
<dbReference type="PANTHER" id="PTHR11552:SF216">
    <property type="entry name" value="GLUCOSE-METHANOL-CHOLINE OXIDOREDUCTASE N-TERMINAL DOMAIN-CONTAINING PROTEIN"/>
    <property type="match status" value="1"/>
</dbReference>
<comment type="caution">
    <text evidence="8">The sequence shown here is derived from an EMBL/GenBank/DDBJ whole genome shotgun (WGS) entry which is preliminary data.</text>
</comment>
<evidence type="ECO:0000313" key="8">
    <source>
        <dbReference type="EMBL" id="RZC37085.1"/>
    </source>
</evidence>
<organism evidence="8 9">
    <name type="scientific">Asbolus verrucosus</name>
    <name type="common">Desert ironclad beetle</name>
    <dbReference type="NCBI Taxonomy" id="1661398"/>
    <lineage>
        <taxon>Eukaryota</taxon>
        <taxon>Metazoa</taxon>
        <taxon>Ecdysozoa</taxon>
        <taxon>Arthropoda</taxon>
        <taxon>Hexapoda</taxon>
        <taxon>Insecta</taxon>
        <taxon>Pterygota</taxon>
        <taxon>Neoptera</taxon>
        <taxon>Endopterygota</taxon>
        <taxon>Coleoptera</taxon>
        <taxon>Polyphaga</taxon>
        <taxon>Cucujiformia</taxon>
        <taxon>Tenebrionidae</taxon>
        <taxon>Pimeliinae</taxon>
        <taxon>Asbolus</taxon>
    </lineage>
</organism>
<evidence type="ECO:0000313" key="9">
    <source>
        <dbReference type="Proteomes" id="UP000292052"/>
    </source>
</evidence>
<dbReference type="SUPFAM" id="SSF54373">
    <property type="entry name" value="FAD-linked reductases, C-terminal domain"/>
    <property type="match status" value="1"/>
</dbReference>
<reference evidence="8 9" key="1">
    <citation type="submission" date="2017-03" db="EMBL/GenBank/DDBJ databases">
        <title>Genome of the blue death feigning beetle - Asbolus verrucosus.</title>
        <authorList>
            <person name="Rider S.D."/>
        </authorList>
    </citation>
    <scope>NUCLEOTIDE SEQUENCE [LARGE SCALE GENOMIC DNA]</scope>
    <source>
        <strain evidence="8">Butters</strain>
        <tissue evidence="8">Head and leg muscle</tissue>
    </source>
</reference>
<sequence>MDYRTFILLLTTLISDGQAQFENFRNLFRVGVSEVRDTVNFENEYDFIVIGAGSGGSVVANRLTENPKWSVLLLEAGQDEIFLTDVPLIAPIQTITSYNWGYKSERLKTACLGLIEQRCNMPRGKALGGTSVINFLLYTRGNRLDYDEWASLGNNGWSYQDLLPYFIKSENCTKCTGIDEKYHGTSGYLNIEHPGYESPMVERFLRAGKDLGYQTTDPSGRFGLGFSKVLATMRNGARYSASKAFLKPIVRRPNLHISIRSRVTKILIDPKTKQAYGVEFLKNRRKYRVKAKKEVILSAGTINSPHLLMLSGIGPREDLERVKIPVIQDLKVGYNLQDHMAMSTLAFLVNESVTVSDRGVQNPIDVLNYLFNGRGPFTVPGGAEALAFIQTKFAKVEDYPDIELVLGAGALNGDLYGSLRSLLGIPQSLFDKVYAPYAEIPAFGIASVLMRPKSRGRVLIKDSNPLHWPILVPNYFESDEDVAVMVEGIKMAISIAESRHFQKYNATLNKIPFPGCENIPFGSDIYWACAVRRVATTLGHQVGTCKMGPRSDPEAVVDAELRVYGIQGLRVVDGSIMPNVIAGHTNAAIMMIGEKASDMIKNTWRD</sequence>
<feature type="non-terminal residue" evidence="8">
    <location>
        <position position="606"/>
    </location>
</feature>
<dbReference type="Pfam" id="PF05199">
    <property type="entry name" value="GMC_oxred_C"/>
    <property type="match status" value="1"/>
</dbReference>